<dbReference type="PANTHER" id="PTHR33169:SF13">
    <property type="entry name" value="PADR-FAMILY TRANSCRIPTIONAL REGULATOR"/>
    <property type="match status" value="1"/>
</dbReference>
<feature type="domain" description="Transcription regulator PadR N-terminal" evidence="1">
    <location>
        <begin position="11"/>
        <end position="84"/>
    </location>
</feature>
<dbReference type="InterPro" id="IPR036388">
    <property type="entry name" value="WH-like_DNA-bd_sf"/>
</dbReference>
<dbReference type="InterPro" id="IPR052509">
    <property type="entry name" value="Metal_resp_DNA-bind_regulator"/>
</dbReference>
<dbReference type="InterPro" id="IPR036390">
    <property type="entry name" value="WH_DNA-bd_sf"/>
</dbReference>
<reference evidence="3" key="1">
    <citation type="journal article" date="2019" name="Int. J. Syst. Evol. Microbiol.">
        <title>The Global Catalogue of Microorganisms (GCM) 10K type strain sequencing project: providing services to taxonomists for standard genome sequencing and annotation.</title>
        <authorList>
            <consortium name="The Broad Institute Genomics Platform"/>
            <consortium name="The Broad Institute Genome Sequencing Center for Infectious Disease"/>
            <person name="Wu L."/>
            <person name="Ma J."/>
        </authorList>
    </citation>
    <scope>NUCLEOTIDE SEQUENCE [LARGE SCALE GENOMIC DNA]</scope>
    <source>
        <strain evidence="3">JCM 17388</strain>
    </source>
</reference>
<sequence>MGKMTEATYFILSALLDGPLHGYGIILRTREQSGGQVRIAVATMYRTLDRLEEESLVATDHEQVVDGRVRRYYRITDEGTDAVRAEAARLQRAVNLVTGRVAVTGA</sequence>
<dbReference type="SUPFAM" id="SSF46785">
    <property type="entry name" value="Winged helix' DNA-binding domain"/>
    <property type="match status" value="1"/>
</dbReference>
<dbReference type="InterPro" id="IPR005149">
    <property type="entry name" value="Tscrpt_reg_PadR_N"/>
</dbReference>
<comment type="caution">
    <text evidence="2">The sequence shown here is derived from an EMBL/GenBank/DDBJ whole genome shotgun (WGS) entry which is preliminary data.</text>
</comment>
<name>A0ABP8B6B8_9ACTN</name>
<dbReference type="Proteomes" id="UP001501251">
    <property type="component" value="Unassembled WGS sequence"/>
</dbReference>
<protein>
    <submittedName>
        <fullName evidence="2">PadR family transcriptional regulator</fullName>
    </submittedName>
</protein>
<keyword evidence="3" id="KW-1185">Reference proteome</keyword>
<dbReference type="PANTHER" id="PTHR33169">
    <property type="entry name" value="PADR-FAMILY TRANSCRIPTIONAL REGULATOR"/>
    <property type="match status" value="1"/>
</dbReference>
<evidence type="ECO:0000313" key="3">
    <source>
        <dbReference type="Proteomes" id="UP001501251"/>
    </source>
</evidence>
<proteinExistence type="predicted"/>
<dbReference type="Pfam" id="PF03551">
    <property type="entry name" value="PadR"/>
    <property type="match status" value="1"/>
</dbReference>
<dbReference type="RefSeq" id="WP_344920554.1">
    <property type="nucleotide sequence ID" value="NZ_BAABAQ010000010.1"/>
</dbReference>
<dbReference type="EMBL" id="BAABAQ010000010">
    <property type="protein sequence ID" value="GAA4199301.1"/>
    <property type="molecule type" value="Genomic_DNA"/>
</dbReference>
<gene>
    <name evidence="2" type="ORF">GCM10022252_50840</name>
</gene>
<accession>A0ABP8B6B8</accession>
<organism evidence="2 3">
    <name type="scientific">Streptosporangium oxazolinicum</name>
    <dbReference type="NCBI Taxonomy" id="909287"/>
    <lineage>
        <taxon>Bacteria</taxon>
        <taxon>Bacillati</taxon>
        <taxon>Actinomycetota</taxon>
        <taxon>Actinomycetes</taxon>
        <taxon>Streptosporangiales</taxon>
        <taxon>Streptosporangiaceae</taxon>
        <taxon>Streptosporangium</taxon>
    </lineage>
</organism>
<evidence type="ECO:0000259" key="1">
    <source>
        <dbReference type="Pfam" id="PF03551"/>
    </source>
</evidence>
<dbReference type="Gene3D" id="1.10.10.10">
    <property type="entry name" value="Winged helix-like DNA-binding domain superfamily/Winged helix DNA-binding domain"/>
    <property type="match status" value="1"/>
</dbReference>
<evidence type="ECO:0000313" key="2">
    <source>
        <dbReference type="EMBL" id="GAA4199301.1"/>
    </source>
</evidence>